<dbReference type="SUPFAM" id="SSF47060">
    <property type="entry name" value="S15/NS1 RNA-binding domain"/>
    <property type="match status" value="1"/>
</dbReference>
<evidence type="ECO:0000313" key="6">
    <source>
        <dbReference type="Proteomes" id="UP000807342"/>
    </source>
</evidence>
<dbReference type="PANTHER" id="PTHR23321">
    <property type="entry name" value="RIBOSOMAL PROTEIN S15, BACTERIAL AND ORGANELLAR"/>
    <property type="match status" value="1"/>
</dbReference>
<evidence type="ECO:0000256" key="4">
    <source>
        <dbReference type="SAM" id="MobiDB-lite"/>
    </source>
</evidence>
<comment type="caution">
    <text evidence="5">The sequence shown here is derived from an EMBL/GenBank/DDBJ whole genome shotgun (WGS) entry which is preliminary data.</text>
</comment>
<evidence type="ECO:0000256" key="2">
    <source>
        <dbReference type="ARBA" id="ARBA00022980"/>
    </source>
</evidence>
<dbReference type="GO" id="GO:0005840">
    <property type="term" value="C:ribosome"/>
    <property type="evidence" value="ECO:0007669"/>
    <property type="project" value="UniProtKB-KW"/>
</dbReference>
<dbReference type="Pfam" id="PF00312">
    <property type="entry name" value="Ribosomal_S15"/>
    <property type="match status" value="1"/>
</dbReference>
<keyword evidence="6" id="KW-1185">Reference proteome</keyword>
<protein>
    <recommendedName>
        <fullName evidence="7">Ribosomal protein S15</fullName>
    </recommendedName>
</protein>
<dbReference type="AlphaFoldDB" id="A0A9P5X5Q1"/>
<dbReference type="InterPro" id="IPR009068">
    <property type="entry name" value="uS15_NS1_RNA-bd_sf"/>
</dbReference>
<dbReference type="SMART" id="SM01387">
    <property type="entry name" value="Ribosomal_S15"/>
    <property type="match status" value="1"/>
</dbReference>
<gene>
    <name evidence="5" type="ORF">P691DRAFT_736981</name>
</gene>
<name>A0A9P5X5Q1_9AGAR</name>
<dbReference type="GO" id="GO:0005737">
    <property type="term" value="C:cytoplasm"/>
    <property type="evidence" value="ECO:0007669"/>
    <property type="project" value="UniProtKB-ARBA"/>
</dbReference>
<dbReference type="GO" id="GO:0006412">
    <property type="term" value="P:translation"/>
    <property type="evidence" value="ECO:0007669"/>
    <property type="project" value="InterPro"/>
</dbReference>
<dbReference type="InterPro" id="IPR005290">
    <property type="entry name" value="Ribosomal_uS15_bac-type"/>
</dbReference>
<keyword evidence="3" id="KW-0687">Ribonucleoprotein</keyword>
<dbReference type="NCBIfam" id="TIGR00952">
    <property type="entry name" value="S15_bact"/>
    <property type="match status" value="1"/>
</dbReference>
<evidence type="ECO:0008006" key="7">
    <source>
        <dbReference type="Google" id="ProtNLM"/>
    </source>
</evidence>
<evidence type="ECO:0000256" key="1">
    <source>
        <dbReference type="ARBA" id="ARBA00008434"/>
    </source>
</evidence>
<dbReference type="CDD" id="cd00677">
    <property type="entry name" value="S15_NS1_EPRS_RNA-bind"/>
    <property type="match status" value="1"/>
</dbReference>
<dbReference type="GO" id="GO:1990904">
    <property type="term" value="C:ribonucleoprotein complex"/>
    <property type="evidence" value="ECO:0007669"/>
    <property type="project" value="UniProtKB-KW"/>
</dbReference>
<keyword evidence="2" id="KW-0689">Ribosomal protein</keyword>
<evidence type="ECO:0000256" key="3">
    <source>
        <dbReference type="ARBA" id="ARBA00023274"/>
    </source>
</evidence>
<dbReference type="InterPro" id="IPR000589">
    <property type="entry name" value="Ribosomal_uS15"/>
</dbReference>
<dbReference type="EMBL" id="MU151404">
    <property type="protein sequence ID" value="KAF9444104.1"/>
    <property type="molecule type" value="Genomic_DNA"/>
</dbReference>
<proteinExistence type="inferred from homology"/>
<feature type="region of interest" description="Disordered" evidence="4">
    <location>
        <begin position="87"/>
        <end position="117"/>
    </location>
</feature>
<evidence type="ECO:0000313" key="5">
    <source>
        <dbReference type="EMBL" id="KAF9444104.1"/>
    </source>
</evidence>
<dbReference type="GO" id="GO:0003735">
    <property type="term" value="F:structural constituent of ribosome"/>
    <property type="evidence" value="ECO:0007669"/>
    <property type="project" value="InterPro"/>
</dbReference>
<organism evidence="5 6">
    <name type="scientific">Macrolepiota fuliginosa MF-IS2</name>
    <dbReference type="NCBI Taxonomy" id="1400762"/>
    <lineage>
        <taxon>Eukaryota</taxon>
        <taxon>Fungi</taxon>
        <taxon>Dikarya</taxon>
        <taxon>Basidiomycota</taxon>
        <taxon>Agaricomycotina</taxon>
        <taxon>Agaricomycetes</taxon>
        <taxon>Agaricomycetidae</taxon>
        <taxon>Agaricales</taxon>
        <taxon>Agaricineae</taxon>
        <taxon>Agaricaceae</taxon>
        <taxon>Macrolepiota</taxon>
    </lineage>
</organism>
<sequence length="314" mass="34429">MFRTCLSQASSSASTRLTVPSSSSFHTAAILHAVRRQGQSVKKLNIQRTHERQAKEAENRPSVVLGTRAHEEAELWSKSDLAKCLVNPHNLNGPPATSPSSPSASSAASPTSSANASLTETLEISELGTTVQVPRDANYGIGQVEKEILFEELPVLSAQAPFLAPTSHFNSVFDSKVSPPSAEVLKQRQTDAVKKETAKLDAFSRVIDLQNANAKGIAYENRRRIVLEFSAPANPFDPGRAEVQAALLTYQIRNLWSHLTTFKSDVGNRRGLLKLIHQRAKILRYLKSKDQDRYEAVLPRLALEPSSIEGELVI</sequence>
<comment type="similarity">
    <text evidence="1">Belongs to the universal ribosomal protein uS15 family.</text>
</comment>
<dbReference type="PROSITE" id="PS00362">
    <property type="entry name" value="RIBOSOMAL_S15"/>
    <property type="match status" value="1"/>
</dbReference>
<dbReference type="PANTHER" id="PTHR23321:SF26">
    <property type="entry name" value="SMALL RIBOSOMAL SUBUNIT PROTEIN US15M"/>
    <property type="match status" value="1"/>
</dbReference>
<feature type="compositionally biased region" description="Low complexity" evidence="4">
    <location>
        <begin position="94"/>
        <end position="117"/>
    </location>
</feature>
<accession>A0A9P5X5Q1</accession>
<reference evidence="5" key="1">
    <citation type="submission" date="2020-11" db="EMBL/GenBank/DDBJ databases">
        <authorList>
            <consortium name="DOE Joint Genome Institute"/>
            <person name="Ahrendt S."/>
            <person name="Riley R."/>
            <person name="Andreopoulos W."/>
            <person name="Labutti K."/>
            <person name="Pangilinan J."/>
            <person name="Ruiz-Duenas F.J."/>
            <person name="Barrasa J.M."/>
            <person name="Sanchez-Garcia M."/>
            <person name="Camarero S."/>
            <person name="Miyauchi S."/>
            <person name="Serrano A."/>
            <person name="Linde D."/>
            <person name="Babiker R."/>
            <person name="Drula E."/>
            <person name="Ayuso-Fernandez I."/>
            <person name="Pacheco R."/>
            <person name="Padilla G."/>
            <person name="Ferreira P."/>
            <person name="Barriuso J."/>
            <person name="Kellner H."/>
            <person name="Castanera R."/>
            <person name="Alfaro M."/>
            <person name="Ramirez L."/>
            <person name="Pisabarro A.G."/>
            <person name="Kuo A."/>
            <person name="Tritt A."/>
            <person name="Lipzen A."/>
            <person name="He G."/>
            <person name="Yan M."/>
            <person name="Ng V."/>
            <person name="Cullen D."/>
            <person name="Martin F."/>
            <person name="Rosso M.-N."/>
            <person name="Henrissat B."/>
            <person name="Hibbett D."/>
            <person name="Martinez A.T."/>
            <person name="Grigoriev I.V."/>
        </authorList>
    </citation>
    <scope>NUCLEOTIDE SEQUENCE</scope>
    <source>
        <strain evidence="5">MF-IS2</strain>
    </source>
</reference>
<dbReference type="HAMAP" id="MF_01343_B">
    <property type="entry name" value="Ribosomal_uS15_B"/>
    <property type="match status" value="1"/>
</dbReference>
<dbReference type="Proteomes" id="UP000807342">
    <property type="component" value="Unassembled WGS sequence"/>
</dbReference>
<dbReference type="Gene3D" id="1.10.287.10">
    <property type="entry name" value="S15/NS1, RNA-binding"/>
    <property type="match status" value="1"/>
</dbReference>
<dbReference type="OrthoDB" id="441444at2759"/>